<dbReference type="Gene3D" id="2.20.100.10">
    <property type="entry name" value="Thrombospondin type-1 (TSP1) repeat"/>
    <property type="match status" value="1"/>
</dbReference>
<reference evidence="5" key="1">
    <citation type="submission" date="2025-08" db="UniProtKB">
        <authorList>
            <consortium name="RefSeq"/>
        </authorList>
    </citation>
    <scope>IDENTIFICATION</scope>
    <source>
        <strain evidence="5">Aabys</strain>
        <tissue evidence="5">Whole body</tissue>
    </source>
</reference>
<feature type="region of interest" description="Disordered" evidence="2">
    <location>
        <begin position="206"/>
        <end position="227"/>
    </location>
</feature>
<dbReference type="GeneID" id="101892356"/>
<keyword evidence="1" id="KW-0732">Signal</keyword>
<protein>
    <submittedName>
        <fullName evidence="5">Uncharacterized protein LOC101892356 isoform X1</fullName>
    </submittedName>
</protein>
<evidence type="ECO:0000259" key="3">
    <source>
        <dbReference type="PROSITE" id="PS50184"/>
    </source>
</evidence>
<name>A0ABM3UQG3_MUSDO</name>
<organism evidence="4 5">
    <name type="scientific">Musca domestica</name>
    <name type="common">House fly</name>
    <dbReference type="NCBI Taxonomy" id="7370"/>
    <lineage>
        <taxon>Eukaryota</taxon>
        <taxon>Metazoa</taxon>
        <taxon>Ecdysozoa</taxon>
        <taxon>Arthropoda</taxon>
        <taxon>Hexapoda</taxon>
        <taxon>Insecta</taxon>
        <taxon>Pterygota</taxon>
        <taxon>Neoptera</taxon>
        <taxon>Endopterygota</taxon>
        <taxon>Diptera</taxon>
        <taxon>Brachycera</taxon>
        <taxon>Muscomorpha</taxon>
        <taxon>Muscoidea</taxon>
        <taxon>Muscidae</taxon>
        <taxon>Musca</taxon>
    </lineage>
</organism>
<evidence type="ECO:0000313" key="4">
    <source>
        <dbReference type="Proteomes" id="UP001652621"/>
    </source>
</evidence>
<dbReference type="SUPFAM" id="SSF82895">
    <property type="entry name" value="TSP-1 type 1 repeat"/>
    <property type="match status" value="1"/>
</dbReference>
<dbReference type="SMART" id="SM00209">
    <property type="entry name" value="TSP1"/>
    <property type="match status" value="1"/>
</dbReference>
<dbReference type="PROSITE" id="PS50184">
    <property type="entry name" value="VWFC_2"/>
    <property type="match status" value="1"/>
</dbReference>
<evidence type="ECO:0000313" key="5">
    <source>
        <dbReference type="RefSeq" id="XP_058975779.1"/>
    </source>
</evidence>
<dbReference type="Gene3D" id="2.10.70.10">
    <property type="entry name" value="Complement Module, domain 1"/>
    <property type="match status" value="1"/>
</dbReference>
<evidence type="ECO:0000256" key="1">
    <source>
        <dbReference type="ARBA" id="ARBA00022729"/>
    </source>
</evidence>
<dbReference type="InterPro" id="IPR000884">
    <property type="entry name" value="TSP1_rpt"/>
</dbReference>
<dbReference type="InterPro" id="IPR001007">
    <property type="entry name" value="VWF_dom"/>
</dbReference>
<proteinExistence type="predicted"/>
<dbReference type="PANTHER" id="PTHR11348:SF17">
    <property type="entry name" value="CCN"/>
    <property type="match status" value="1"/>
</dbReference>
<keyword evidence="4" id="KW-1185">Reference proteome</keyword>
<feature type="domain" description="VWFC" evidence="3">
    <location>
        <begin position="56"/>
        <end position="125"/>
    </location>
</feature>
<dbReference type="SUPFAM" id="SSF57603">
    <property type="entry name" value="FnI-like domain"/>
    <property type="match status" value="1"/>
</dbReference>
<dbReference type="PANTHER" id="PTHR11348">
    <property type="entry name" value="CONNECTIVE TISSUE GROWTH FACTOR-RELATED"/>
    <property type="match status" value="1"/>
</dbReference>
<evidence type="ECO:0000256" key="2">
    <source>
        <dbReference type="SAM" id="MobiDB-lite"/>
    </source>
</evidence>
<dbReference type="InterPro" id="IPR043973">
    <property type="entry name" value="TSP1_CCN"/>
</dbReference>
<dbReference type="Pfam" id="PF19035">
    <property type="entry name" value="TSP1_CCN"/>
    <property type="match status" value="1"/>
</dbReference>
<dbReference type="PROSITE" id="PS50092">
    <property type="entry name" value="TSP1"/>
    <property type="match status" value="1"/>
</dbReference>
<feature type="compositionally biased region" description="Basic residues" evidence="2">
    <location>
        <begin position="206"/>
        <end position="225"/>
    </location>
</feature>
<dbReference type="RefSeq" id="XP_058975779.1">
    <property type="nucleotide sequence ID" value="XM_059119796.1"/>
</dbReference>
<dbReference type="Proteomes" id="UP001652621">
    <property type="component" value="Unplaced"/>
</dbReference>
<accession>A0ABM3UQG3</accession>
<gene>
    <name evidence="5" type="primary">LOC101892356</name>
</gene>
<sequence>MACNGMGWQALFPRQQRKMTISLVPLVGIILTASASIVAANLSLDFKVTKISASPANCNVANTTYAHGETFKLDCRTQCVCENGRHACSSLCPKEQLPAPEDTISCRSPRLVEVPGHCCKMWLCENPTADVYATCHNSSTSPWTPCSQSCGLGMSTRFTSTAAGCNQLINLRLCENRKCDNQDMSFEGVNLLGSQPLVTVKEEHHGAHHQRQHRHKHKMKKKSHECRHVEHLGPSRIRLGECVSRKLYRPKVCGHCSHPRKCCMPSLSTTIQVELLCPLNAADPISVVQQQEELTSDGALPALTSLWDTSSLDGIDQEYYQSRQMHIQNKFIAIEWILKCECSENKNCRRRAVELPRRANNGVDHNDNTVDDNADNDGGVNENNSNDGHFDVVNIRNNNYFNNKNNNDDDDLSYFRPYGKTNKERHGHLQHFGDDDDVNADDNTDNHNIVADNDSSPDRIGHKKHTRLYNARRAIMDSEETVSSMSASSDETQPDIIPYPPPPFTTDKGTANSVRLNSNNSNGNKAKHQVEQTENVINESVRNAQRQQQLAKQEKYFYEQWLLQQEQQKRQNMLLQQLWST</sequence>
<dbReference type="SMART" id="SM00214">
    <property type="entry name" value="VWC"/>
    <property type="match status" value="1"/>
</dbReference>
<dbReference type="InterPro" id="IPR050941">
    <property type="entry name" value="CCN"/>
</dbReference>
<dbReference type="InterPro" id="IPR036383">
    <property type="entry name" value="TSP1_rpt_sf"/>
</dbReference>
<feature type="region of interest" description="Disordered" evidence="2">
    <location>
        <begin position="359"/>
        <end position="389"/>
    </location>
</feature>